<sequence>MPAPVTSAVPSEGLLQIGEVATRTDLSVRTIRHWEDIGLISPSARSRGGFRLYSLEDVARIRLLRYMKPLNFTLEQMRELLELRDQVVASGGAGDRGLVWPPSSAVADADTASRVVLDLERYTELAARRLQQLHQQIGEVEEFVAQLREEVNRGRGAS</sequence>
<proteinExistence type="predicted"/>
<evidence type="ECO:0000256" key="1">
    <source>
        <dbReference type="ARBA" id="ARBA00023125"/>
    </source>
</evidence>
<dbReference type="OrthoDB" id="9809391at2"/>
<dbReference type="SMART" id="SM00422">
    <property type="entry name" value="HTH_MERR"/>
    <property type="match status" value="1"/>
</dbReference>
<dbReference type="InterPro" id="IPR047057">
    <property type="entry name" value="MerR_fam"/>
</dbReference>
<organism evidence="3 4">
    <name type="scientific">Nakamurella flava</name>
    <dbReference type="NCBI Taxonomy" id="2576308"/>
    <lineage>
        <taxon>Bacteria</taxon>
        <taxon>Bacillati</taxon>
        <taxon>Actinomycetota</taxon>
        <taxon>Actinomycetes</taxon>
        <taxon>Nakamurellales</taxon>
        <taxon>Nakamurellaceae</taxon>
        <taxon>Nakamurella</taxon>
    </lineage>
</organism>
<keyword evidence="4" id="KW-1185">Reference proteome</keyword>
<dbReference type="PROSITE" id="PS00552">
    <property type="entry name" value="HTH_MERR_1"/>
    <property type="match status" value="1"/>
</dbReference>
<dbReference type="GO" id="GO:0003700">
    <property type="term" value="F:DNA-binding transcription factor activity"/>
    <property type="evidence" value="ECO:0007669"/>
    <property type="project" value="InterPro"/>
</dbReference>
<evidence type="ECO:0000313" key="3">
    <source>
        <dbReference type="EMBL" id="TKV61665.1"/>
    </source>
</evidence>
<dbReference type="PROSITE" id="PS50937">
    <property type="entry name" value="HTH_MERR_2"/>
    <property type="match status" value="1"/>
</dbReference>
<name>A0A4V6CU38_9ACTN</name>
<evidence type="ECO:0000313" key="4">
    <source>
        <dbReference type="Proteomes" id="UP000306985"/>
    </source>
</evidence>
<dbReference type="Proteomes" id="UP000306985">
    <property type="component" value="Unassembled WGS sequence"/>
</dbReference>
<dbReference type="GO" id="GO:0003677">
    <property type="term" value="F:DNA binding"/>
    <property type="evidence" value="ECO:0007669"/>
    <property type="project" value="UniProtKB-KW"/>
</dbReference>
<dbReference type="RefSeq" id="WP_137448970.1">
    <property type="nucleotide sequence ID" value="NZ_SZZH01000001.1"/>
</dbReference>
<reference evidence="3 4" key="1">
    <citation type="submission" date="2019-05" db="EMBL/GenBank/DDBJ databases">
        <title>Nakamurella sp. N5BH11, whole genome shotgun sequence.</title>
        <authorList>
            <person name="Tuo L."/>
        </authorList>
    </citation>
    <scope>NUCLEOTIDE SEQUENCE [LARGE SCALE GENOMIC DNA]</scope>
    <source>
        <strain evidence="3 4">N5BH11</strain>
    </source>
</reference>
<dbReference type="PANTHER" id="PTHR30204:SF93">
    <property type="entry name" value="HTH MERR-TYPE DOMAIN-CONTAINING PROTEIN"/>
    <property type="match status" value="1"/>
</dbReference>
<dbReference type="EMBL" id="SZZH01000001">
    <property type="protein sequence ID" value="TKV61665.1"/>
    <property type="molecule type" value="Genomic_DNA"/>
</dbReference>
<dbReference type="Pfam" id="PF13411">
    <property type="entry name" value="MerR_1"/>
    <property type="match status" value="1"/>
</dbReference>
<feature type="domain" description="HTH merR-type" evidence="2">
    <location>
        <begin position="14"/>
        <end position="83"/>
    </location>
</feature>
<evidence type="ECO:0000259" key="2">
    <source>
        <dbReference type="PROSITE" id="PS50937"/>
    </source>
</evidence>
<dbReference type="PANTHER" id="PTHR30204">
    <property type="entry name" value="REDOX-CYCLING DRUG-SENSING TRANSCRIPTIONAL ACTIVATOR SOXR"/>
    <property type="match status" value="1"/>
</dbReference>
<dbReference type="SUPFAM" id="SSF46955">
    <property type="entry name" value="Putative DNA-binding domain"/>
    <property type="match status" value="1"/>
</dbReference>
<dbReference type="AlphaFoldDB" id="A0A4V6CU38"/>
<comment type="caution">
    <text evidence="3">The sequence shown here is derived from an EMBL/GenBank/DDBJ whole genome shotgun (WGS) entry which is preliminary data.</text>
</comment>
<accession>A0A4V6CU38</accession>
<gene>
    <name evidence="3" type="ORF">FDO65_08965</name>
</gene>
<keyword evidence="1" id="KW-0238">DNA-binding</keyword>
<dbReference type="Gene3D" id="1.10.1660.10">
    <property type="match status" value="1"/>
</dbReference>
<protein>
    <submittedName>
        <fullName evidence="3">MerR family transcriptional regulator</fullName>
    </submittedName>
</protein>
<dbReference type="InterPro" id="IPR009061">
    <property type="entry name" value="DNA-bd_dom_put_sf"/>
</dbReference>
<dbReference type="InterPro" id="IPR000551">
    <property type="entry name" value="MerR-type_HTH_dom"/>
</dbReference>